<protein>
    <submittedName>
        <fullName evidence="2 3">Uncharacterized protein</fullName>
    </submittedName>
</protein>
<gene>
    <name evidence="2" type="ORF">PHYPA_005695</name>
</gene>
<feature type="transmembrane region" description="Helical" evidence="1">
    <location>
        <begin position="181"/>
        <end position="199"/>
    </location>
</feature>
<dbReference type="Gramene" id="Pp3c4_3050V3.1">
    <property type="protein sequence ID" value="PAC:32922286.CDS.1"/>
    <property type="gene ID" value="Pp3c4_3050"/>
</dbReference>
<dbReference type="PaxDb" id="3218-PP1S287_12V6.1"/>
<evidence type="ECO:0000313" key="2">
    <source>
        <dbReference type="EMBL" id="PNR54802.1"/>
    </source>
</evidence>
<dbReference type="HOGENOM" id="CLU_1430230_0_0_1"/>
<keyword evidence="1" id="KW-0472">Membrane</keyword>
<dbReference type="Gramene" id="Pp3c4_3050V3.3">
    <property type="protein sequence ID" value="PAC:32922288.CDS.1"/>
    <property type="gene ID" value="Pp3c4_3050"/>
</dbReference>
<dbReference type="EnsemblPlants" id="Pp3c4_3050V3.3">
    <property type="protein sequence ID" value="PAC:32922288.CDS.1"/>
    <property type="gene ID" value="Pp3c4_3050"/>
</dbReference>
<dbReference type="AlphaFoldDB" id="A9TQB4"/>
<evidence type="ECO:0000313" key="3">
    <source>
        <dbReference type="EnsemblPlants" id="PAC:32922286.CDS.1"/>
    </source>
</evidence>
<evidence type="ECO:0000313" key="4">
    <source>
        <dbReference type="Proteomes" id="UP000006727"/>
    </source>
</evidence>
<dbReference type="EnsemblPlants" id="Pp3c4_3050V3.1">
    <property type="protein sequence ID" value="PAC:32922286.CDS.1"/>
    <property type="gene ID" value="Pp3c4_3050"/>
</dbReference>
<accession>A9TQB4</accession>
<dbReference type="EMBL" id="ABEU02000004">
    <property type="protein sequence ID" value="PNR54802.1"/>
    <property type="molecule type" value="Genomic_DNA"/>
</dbReference>
<feature type="transmembrane region" description="Helical" evidence="1">
    <location>
        <begin position="39"/>
        <end position="57"/>
    </location>
</feature>
<keyword evidence="4" id="KW-1185">Reference proteome</keyword>
<reference evidence="2 4" key="1">
    <citation type="journal article" date="2008" name="Science">
        <title>The Physcomitrella genome reveals evolutionary insights into the conquest of land by plants.</title>
        <authorList>
            <person name="Rensing S."/>
            <person name="Lang D."/>
            <person name="Zimmer A."/>
            <person name="Terry A."/>
            <person name="Salamov A."/>
            <person name="Shapiro H."/>
            <person name="Nishiyama T."/>
            <person name="Perroud P.-F."/>
            <person name="Lindquist E."/>
            <person name="Kamisugi Y."/>
            <person name="Tanahashi T."/>
            <person name="Sakakibara K."/>
            <person name="Fujita T."/>
            <person name="Oishi K."/>
            <person name="Shin-I T."/>
            <person name="Kuroki Y."/>
            <person name="Toyoda A."/>
            <person name="Suzuki Y."/>
            <person name="Hashimoto A."/>
            <person name="Yamaguchi K."/>
            <person name="Sugano A."/>
            <person name="Kohara Y."/>
            <person name="Fujiyama A."/>
            <person name="Anterola A."/>
            <person name="Aoki S."/>
            <person name="Ashton N."/>
            <person name="Barbazuk W.B."/>
            <person name="Barker E."/>
            <person name="Bennetzen J."/>
            <person name="Bezanilla M."/>
            <person name="Blankenship R."/>
            <person name="Cho S.H."/>
            <person name="Dutcher S."/>
            <person name="Estelle M."/>
            <person name="Fawcett J.A."/>
            <person name="Gundlach H."/>
            <person name="Hanada K."/>
            <person name="Heyl A."/>
            <person name="Hicks K.A."/>
            <person name="Hugh J."/>
            <person name="Lohr M."/>
            <person name="Mayer K."/>
            <person name="Melkozernov A."/>
            <person name="Murata T."/>
            <person name="Nelson D."/>
            <person name="Pils B."/>
            <person name="Prigge M."/>
            <person name="Reiss B."/>
            <person name="Renner T."/>
            <person name="Rombauts S."/>
            <person name="Rushton P."/>
            <person name="Sanderfoot A."/>
            <person name="Schween G."/>
            <person name="Shiu S.-H."/>
            <person name="Stueber K."/>
            <person name="Theodoulou F.L."/>
            <person name="Tu H."/>
            <person name="Van de Peer Y."/>
            <person name="Verrier P.J."/>
            <person name="Waters E."/>
            <person name="Wood A."/>
            <person name="Yang L."/>
            <person name="Cove D."/>
            <person name="Cuming A."/>
            <person name="Hasebe M."/>
            <person name="Lucas S."/>
            <person name="Mishler D.B."/>
            <person name="Reski R."/>
            <person name="Grigoriev I."/>
            <person name="Quatrano R.S."/>
            <person name="Boore J.L."/>
        </authorList>
    </citation>
    <scope>NUCLEOTIDE SEQUENCE [LARGE SCALE GENOMIC DNA]</scope>
    <source>
        <strain evidence="3 4">cv. Gransden 2004</strain>
    </source>
</reference>
<dbReference type="Proteomes" id="UP000006727">
    <property type="component" value="Chromosome 4"/>
</dbReference>
<feature type="transmembrane region" description="Helical" evidence="1">
    <location>
        <begin position="77"/>
        <end position="100"/>
    </location>
</feature>
<sequence length="224" mass="25365">MMRGPYSGYGFRGYDPRGVYRPRDPREFEHHRHSAPSPWIPATILGVVLLITGMPYLKSPPEPPIAYQTVMRTTSSFPLPLLWIPVIAFLALQFFGGHWYHGYGDDGYGRPGIRGYGAYGAAPDAYRSRGVGPYRMRAERYQGWGGWWPWSSPSWNTNYYGYNNHQQRGLMSTFMDYGGHWFLILLGIAVFTLVGSSSLPTPPAVLPIPPLAPRTLGFPWNLFF</sequence>
<reference evidence="3" key="3">
    <citation type="submission" date="2020-12" db="UniProtKB">
        <authorList>
            <consortium name="EnsemblPlants"/>
        </authorList>
    </citation>
    <scope>IDENTIFICATION</scope>
</reference>
<keyword evidence="1" id="KW-1133">Transmembrane helix</keyword>
<keyword evidence="1" id="KW-0812">Transmembrane</keyword>
<name>A9TQB4_PHYPA</name>
<proteinExistence type="predicted"/>
<reference evidence="2 4" key="2">
    <citation type="journal article" date="2018" name="Plant J.">
        <title>The Physcomitrella patens chromosome-scale assembly reveals moss genome structure and evolution.</title>
        <authorList>
            <person name="Lang D."/>
            <person name="Ullrich K.K."/>
            <person name="Murat F."/>
            <person name="Fuchs J."/>
            <person name="Jenkins J."/>
            <person name="Haas F.B."/>
            <person name="Piednoel M."/>
            <person name="Gundlach H."/>
            <person name="Van Bel M."/>
            <person name="Meyberg R."/>
            <person name="Vives C."/>
            <person name="Morata J."/>
            <person name="Symeonidi A."/>
            <person name="Hiss M."/>
            <person name="Muchero W."/>
            <person name="Kamisugi Y."/>
            <person name="Saleh O."/>
            <person name="Blanc G."/>
            <person name="Decker E.L."/>
            <person name="van Gessel N."/>
            <person name="Grimwood J."/>
            <person name="Hayes R.D."/>
            <person name="Graham S.W."/>
            <person name="Gunter L.E."/>
            <person name="McDaniel S.F."/>
            <person name="Hoernstein S.N.W."/>
            <person name="Larsson A."/>
            <person name="Li F.W."/>
            <person name="Perroud P.F."/>
            <person name="Phillips J."/>
            <person name="Ranjan P."/>
            <person name="Rokshar D.S."/>
            <person name="Rothfels C.J."/>
            <person name="Schneider L."/>
            <person name="Shu S."/>
            <person name="Stevenson D.W."/>
            <person name="Thummler F."/>
            <person name="Tillich M."/>
            <person name="Villarreal Aguilar J.C."/>
            <person name="Widiez T."/>
            <person name="Wong G.K."/>
            <person name="Wymore A."/>
            <person name="Zhang Y."/>
            <person name="Zimmer A.D."/>
            <person name="Quatrano R.S."/>
            <person name="Mayer K.F.X."/>
            <person name="Goodstein D."/>
            <person name="Casacuberta J.M."/>
            <person name="Vandepoele K."/>
            <person name="Reski R."/>
            <person name="Cuming A.C."/>
            <person name="Tuskan G.A."/>
            <person name="Maumus F."/>
            <person name="Salse J."/>
            <person name="Schmutz J."/>
            <person name="Rensing S.A."/>
        </authorList>
    </citation>
    <scope>NUCLEOTIDE SEQUENCE [LARGE SCALE GENOMIC DNA]</scope>
    <source>
        <strain evidence="3 4">cv. Gransden 2004</strain>
    </source>
</reference>
<dbReference type="EnsemblPlants" id="Pp3c4_3050V3.2">
    <property type="protein sequence ID" value="PAC:32922287.CDS.1"/>
    <property type="gene ID" value="Pp3c4_3050"/>
</dbReference>
<evidence type="ECO:0000256" key="1">
    <source>
        <dbReference type="SAM" id="Phobius"/>
    </source>
</evidence>
<organism evidence="2">
    <name type="scientific">Physcomitrium patens</name>
    <name type="common">Spreading-leaved earth moss</name>
    <name type="synonym">Physcomitrella patens</name>
    <dbReference type="NCBI Taxonomy" id="3218"/>
    <lineage>
        <taxon>Eukaryota</taxon>
        <taxon>Viridiplantae</taxon>
        <taxon>Streptophyta</taxon>
        <taxon>Embryophyta</taxon>
        <taxon>Bryophyta</taxon>
        <taxon>Bryophytina</taxon>
        <taxon>Bryopsida</taxon>
        <taxon>Funariidae</taxon>
        <taxon>Funariales</taxon>
        <taxon>Funariaceae</taxon>
        <taxon>Physcomitrium</taxon>
    </lineage>
</organism>
<dbReference type="Gramene" id="Pp3c4_3050V3.2">
    <property type="protein sequence ID" value="PAC:32922287.CDS.1"/>
    <property type="gene ID" value="Pp3c4_3050"/>
</dbReference>
<dbReference type="InParanoid" id="A9TQB4"/>